<accession>A0A6I1EPZ5</accession>
<dbReference type="EC" id="2.1.1.10" evidence="7"/>
<protein>
    <submittedName>
        <fullName evidence="7">Homocysteine S-methyltransferase</fullName>
        <ecNumber evidence="7">2.1.1.10</ecNumber>
    </submittedName>
</protein>
<dbReference type="Pfam" id="PF02574">
    <property type="entry name" value="S-methyl_trans"/>
    <property type="match status" value="1"/>
</dbReference>
<evidence type="ECO:0000313" key="7">
    <source>
        <dbReference type="EMBL" id="KAB7660269.1"/>
    </source>
</evidence>
<name>A0A6I1EPZ5_9BURK</name>
<evidence type="ECO:0000256" key="4">
    <source>
        <dbReference type="ARBA" id="ARBA00022833"/>
    </source>
</evidence>
<dbReference type="InterPro" id="IPR051486">
    <property type="entry name" value="Hcy_S-methyltransferase"/>
</dbReference>
<dbReference type="EMBL" id="WEHX01000033">
    <property type="protein sequence ID" value="KAB7660269.1"/>
    <property type="molecule type" value="Genomic_DNA"/>
</dbReference>
<dbReference type="GO" id="GO:0009086">
    <property type="term" value="P:methionine biosynthetic process"/>
    <property type="evidence" value="ECO:0007669"/>
    <property type="project" value="InterPro"/>
</dbReference>
<evidence type="ECO:0000256" key="5">
    <source>
        <dbReference type="PROSITE-ProRule" id="PRU00333"/>
    </source>
</evidence>
<dbReference type="PANTHER" id="PTHR46015">
    <property type="entry name" value="ZGC:172121"/>
    <property type="match status" value="1"/>
</dbReference>
<dbReference type="InterPro" id="IPR003726">
    <property type="entry name" value="HCY_dom"/>
</dbReference>
<feature type="binding site" evidence="5">
    <location>
        <position position="298"/>
    </location>
    <ligand>
        <name>Zn(2+)</name>
        <dbReference type="ChEBI" id="CHEBI:29105"/>
    </ligand>
</feature>
<dbReference type="PANTHER" id="PTHR46015:SF1">
    <property type="entry name" value="HOMOCYSTEINE S-METHYLTRANSFERASE-LIKE ISOFORM 1"/>
    <property type="match status" value="1"/>
</dbReference>
<dbReference type="PROSITE" id="PS50970">
    <property type="entry name" value="HCY"/>
    <property type="match status" value="1"/>
</dbReference>
<gene>
    <name evidence="7" type="primary">mmuM</name>
    <name evidence="7" type="ORF">GBM95_06310</name>
</gene>
<dbReference type="InterPro" id="IPR036589">
    <property type="entry name" value="HCY_dom_sf"/>
</dbReference>
<dbReference type="Proteomes" id="UP000430564">
    <property type="component" value="Unassembled WGS sequence"/>
</dbReference>
<evidence type="ECO:0000313" key="8">
    <source>
        <dbReference type="Proteomes" id="UP000430564"/>
    </source>
</evidence>
<dbReference type="GO" id="GO:0032259">
    <property type="term" value="P:methylation"/>
    <property type="evidence" value="ECO:0007669"/>
    <property type="project" value="UniProtKB-KW"/>
</dbReference>
<sequence length="318" mass="35299">MIPTRHPMAEIIERRGALIIDGAMSTALESLGMVLNDSLWSARALIEHPEYVREVHRRYFEAGANAAITDSYQATEAGFGAKGFSREATAGYIRRSAELAREAKNDVLLEHPDWLPGDLIIAGAIGPYGAYLADGSEYTGAYHLTRDEYVKFHELRLNALLDGGADILAIETQPRLDEIEAILSMIEKRDITCWVTVTLKDGEAMPDGTSPEKLAEVLDANPQVEAFGLNCVKREWVEPALEKMRAKTKKPLVVYPNSGETYDPVTKTWHAQGPHEPSWQHFVPLWEKTGALCIGGCCRTLPRDIEEISKIIEAQKKA</sequence>
<evidence type="ECO:0000256" key="2">
    <source>
        <dbReference type="ARBA" id="ARBA00022679"/>
    </source>
</evidence>
<feature type="binding site" evidence="5">
    <location>
        <position position="297"/>
    </location>
    <ligand>
        <name>Zn(2+)</name>
        <dbReference type="ChEBI" id="CHEBI:29105"/>
    </ligand>
</feature>
<reference evidence="7 8" key="1">
    <citation type="submission" date="2019-10" db="EMBL/GenBank/DDBJ databases">
        <title>Genome diversity of Sutterella seckii.</title>
        <authorList>
            <person name="Chaplin A.V."/>
            <person name="Sokolova S.R."/>
            <person name="Mosin K.A."/>
            <person name="Ivanova E.L."/>
            <person name="Kochetkova T.O."/>
            <person name="Goltsov A.Y."/>
            <person name="Trofimov D.Y."/>
            <person name="Efimov B.A."/>
        </authorList>
    </citation>
    <scope>NUCLEOTIDE SEQUENCE [LARGE SCALE GENOMIC DNA]</scope>
    <source>
        <strain evidence="7 8">ASD393</strain>
    </source>
</reference>
<feature type="binding site" evidence="5">
    <location>
        <position position="231"/>
    </location>
    <ligand>
        <name>Zn(2+)</name>
        <dbReference type="ChEBI" id="CHEBI:29105"/>
    </ligand>
</feature>
<keyword evidence="4 5" id="KW-0862">Zinc</keyword>
<keyword evidence="3 5" id="KW-0479">Metal-binding</keyword>
<dbReference type="NCBIfam" id="NF007020">
    <property type="entry name" value="PRK09485.1"/>
    <property type="match status" value="1"/>
</dbReference>
<organism evidence="7 8">
    <name type="scientific">Sutterella seckii</name>
    <dbReference type="NCBI Taxonomy" id="1944635"/>
    <lineage>
        <taxon>Bacteria</taxon>
        <taxon>Pseudomonadati</taxon>
        <taxon>Pseudomonadota</taxon>
        <taxon>Betaproteobacteria</taxon>
        <taxon>Burkholderiales</taxon>
        <taxon>Sutterellaceae</taxon>
        <taxon>Sutterella</taxon>
    </lineage>
</organism>
<comment type="cofactor">
    <cofactor evidence="5">
        <name>Zn(2+)</name>
        <dbReference type="ChEBI" id="CHEBI:29105"/>
    </cofactor>
</comment>
<dbReference type="GO" id="GO:0033528">
    <property type="term" value="P:S-methylmethionine cycle"/>
    <property type="evidence" value="ECO:0007669"/>
    <property type="project" value="TreeGrafter"/>
</dbReference>
<dbReference type="GO" id="GO:0008270">
    <property type="term" value="F:zinc ion binding"/>
    <property type="evidence" value="ECO:0007669"/>
    <property type="project" value="InterPro"/>
</dbReference>
<evidence type="ECO:0000259" key="6">
    <source>
        <dbReference type="PROSITE" id="PS50970"/>
    </source>
</evidence>
<feature type="domain" description="Hcy-binding" evidence="6">
    <location>
        <begin position="6"/>
        <end position="312"/>
    </location>
</feature>
<comment type="caution">
    <text evidence="7">The sequence shown here is derived from an EMBL/GenBank/DDBJ whole genome shotgun (WGS) entry which is preliminary data.</text>
</comment>
<proteinExistence type="predicted"/>
<evidence type="ECO:0000256" key="1">
    <source>
        <dbReference type="ARBA" id="ARBA00022603"/>
    </source>
</evidence>
<dbReference type="GO" id="GO:0008898">
    <property type="term" value="F:S-adenosylmethionine-homocysteine S-methyltransferase activity"/>
    <property type="evidence" value="ECO:0007669"/>
    <property type="project" value="TreeGrafter"/>
</dbReference>
<dbReference type="SUPFAM" id="SSF82282">
    <property type="entry name" value="Homocysteine S-methyltransferase"/>
    <property type="match status" value="1"/>
</dbReference>
<keyword evidence="1 5" id="KW-0489">Methyltransferase</keyword>
<evidence type="ECO:0000256" key="3">
    <source>
        <dbReference type="ARBA" id="ARBA00022723"/>
    </source>
</evidence>
<dbReference type="AlphaFoldDB" id="A0A6I1EPZ5"/>
<dbReference type="Gene3D" id="3.20.20.330">
    <property type="entry name" value="Homocysteine-binding-like domain"/>
    <property type="match status" value="1"/>
</dbReference>
<dbReference type="RefSeq" id="WP_152158324.1">
    <property type="nucleotide sequence ID" value="NZ_WEHX01000033.1"/>
</dbReference>
<keyword evidence="2 5" id="KW-0808">Transferase</keyword>
<dbReference type="OrthoDB" id="9803687at2"/>